<keyword evidence="2" id="KW-1185">Reference proteome</keyword>
<accession>A0A1G6YV85</accession>
<reference evidence="1 2" key="1">
    <citation type="submission" date="2016-10" db="EMBL/GenBank/DDBJ databases">
        <authorList>
            <person name="de Groot N.N."/>
        </authorList>
    </citation>
    <scope>NUCLEOTIDE SEQUENCE [LARGE SCALE GENOMIC DNA]</scope>
    <source>
        <strain evidence="1 2">DSM 16619</strain>
    </source>
</reference>
<evidence type="ECO:0000313" key="1">
    <source>
        <dbReference type="EMBL" id="SDD94424.1"/>
    </source>
</evidence>
<gene>
    <name evidence="1" type="ORF">SAMN05192589_110174</name>
</gene>
<name>A0A1G6YV85_9BURK</name>
<dbReference type="Proteomes" id="UP000198781">
    <property type="component" value="Unassembled WGS sequence"/>
</dbReference>
<evidence type="ECO:0000313" key="2">
    <source>
        <dbReference type="Proteomes" id="UP000198781"/>
    </source>
</evidence>
<sequence>MNAKKAPPSSPQLSDDDLDPSTLRMLIEVEGHSGERVSAAIFPIALEDNAVVGAVEWDCAELWASIVRVDFETAPGPASAADMDRPGG</sequence>
<protein>
    <submittedName>
        <fullName evidence="1">Uncharacterized protein</fullName>
    </submittedName>
</protein>
<organism evidence="1 2">
    <name type="scientific">Paracidovorax valerianellae</name>
    <dbReference type="NCBI Taxonomy" id="187868"/>
    <lineage>
        <taxon>Bacteria</taxon>
        <taxon>Pseudomonadati</taxon>
        <taxon>Pseudomonadota</taxon>
        <taxon>Betaproteobacteria</taxon>
        <taxon>Burkholderiales</taxon>
        <taxon>Comamonadaceae</taxon>
        <taxon>Paracidovorax</taxon>
    </lineage>
</organism>
<dbReference type="AlphaFoldDB" id="A0A1G6YV85"/>
<dbReference type="EMBL" id="FMZC01000010">
    <property type="protein sequence ID" value="SDD94424.1"/>
    <property type="molecule type" value="Genomic_DNA"/>
</dbReference>
<proteinExistence type="predicted"/>